<evidence type="ECO:0000256" key="1">
    <source>
        <dbReference type="ARBA" id="ARBA00022441"/>
    </source>
</evidence>
<keyword evidence="6" id="KW-1185">Reference proteome</keyword>
<dbReference type="InterPro" id="IPR008979">
    <property type="entry name" value="Galactose-bd-like_sf"/>
</dbReference>
<dbReference type="PANTHER" id="PTHR15526:SF5">
    <property type="entry name" value="MUSKELIN"/>
    <property type="match status" value="1"/>
</dbReference>
<dbReference type="Pfam" id="PF24681">
    <property type="entry name" value="Kelch_KLHDC2_KLHL20_DRC7"/>
    <property type="match status" value="2"/>
</dbReference>
<evidence type="ECO:0000256" key="3">
    <source>
        <dbReference type="SAM" id="MobiDB-lite"/>
    </source>
</evidence>
<evidence type="ECO:0000259" key="4">
    <source>
        <dbReference type="PROSITE" id="PS50022"/>
    </source>
</evidence>
<dbReference type="GO" id="GO:0005737">
    <property type="term" value="C:cytoplasm"/>
    <property type="evidence" value="ECO:0007669"/>
    <property type="project" value="TreeGrafter"/>
</dbReference>
<feature type="compositionally biased region" description="Polar residues" evidence="3">
    <location>
        <begin position="784"/>
        <end position="800"/>
    </location>
</feature>
<dbReference type="PROSITE" id="PS50022">
    <property type="entry name" value="FA58C_3"/>
    <property type="match status" value="1"/>
</dbReference>
<keyword evidence="2" id="KW-0677">Repeat</keyword>
<dbReference type="InterPro" id="IPR011043">
    <property type="entry name" value="Gal_Oxase/kelch_b-propeller"/>
</dbReference>
<dbReference type="InterPro" id="IPR010565">
    <property type="entry name" value="Muskelin_N"/>
</dbReference>
<protein>
    <recommendedName>
        <fullName evidence="4">F5/8 type C domain-containing protein</fullName>
    </recommendedName>
</protein>
<dbReference type="PANTHER" id="PTHR15526">
    <property type="entry name" value="MUSKELIN"/>
    <property type="match status" value="1"/>
</dbReference>
<feature type="region of interest" description="Disordered" evidence="3">
    <location>
        <begin position="777"/>
        <end position="808"/>
    </location>
</feature>
<dbReference type="Gene3D" id="2.120.10.80">
    <property type="entry name" value="Kelch-type beta propeller"/>
    <property type="match status" value="2"/>
</dbReference>
<feature type="region of interest" description="Disordered" evidence="3">
    <location>
        <begin position="372"/>
        <end position="397"/>
    </location>
</feature>
<accession>A0A0H2SEG8</accession>
<sequence>MASVPWDTLKPTLCQYSIAASSEHSGRYVAENIRFDRPTEVSSRWSGIKEYVRQWILLELTTAAVLDSITFGKYHQPHPCNMKEFKVEVGMNEEHMTEVLYATLKNDSRRETFALPRVTRDGVPIPTRFVKIIPVSTHAQNYNTSIWYVELSGFTDEQFIQGVLRGYERNREIVAVHHILKHLRQRRHLSTFYQLLTETGTQLEHPLVSELYETLVIKGDWERAEKSLEALSSAGLFSSYVNSHQPSARWRRLRGVDANGDVPSKRGGHAMCLDVENQQIYLLGGFDGRKSLNDFWVYDIHSDRWRVISHDVSKENGPGPRACHKMAFDPKTGYIYLLGRLADEDMPKVTTRWQSEDEQFEELPRNATAIEEVPASLDGGPQPQPEGRRSVGVGTDSRIPLHKDISSEFYRYKTRGIDRGEWKLLNIDTAMIGGPKLIYDHQLELDSEAQNIYVHGGRVIDGTWVANKYSGMYCYDIRTGKWSTIPIAQLSNDAMPPRFGHSMVYDSIRRKLTMFAGQQESNRYLSDMWEYDLQRGTLIEVTSNFTVAGGPEACFAQRAVIDPQLQEIYVFDGLTRSRTAGRPAAESAIWLFRYANRPGTWTRVLLAPPLPQMSHKRPTKSYGQGSGSATKRTRSEMDAEDEDDSQSDSPVPRWAHQVVYDPESRTFYMHGGNAGVSPATGGIRTGGRATGVEFDERLDDFWSMKLERPPVCEVIRRAKFEIRQQQFREMCDEVAPVKSLTFLQTEVSAVVDHNNEEEEEAFRSLLSLLLQPTLPTTDLDESRSFPSSNRSTIASPNSTPSEHDLGWTNELPVDEDTVMTDALTTDPSSNVDFKSTLVGEALSLVDDPHELRIREGRRLSSARFDQRTKVFESLLSFISPEAKQPNGNLLDMMRQNTV</sequence>
<dbReference type="SUPFAM" id="SSF50965">
    <property type="entry name" value="Galactose oxidase, central domain"/>
    <property type="match status" value="1"/>
</dbReference>
<feature type="compositionally biased region" description="Polar residues" evidence="3">
    <location>
        <begin position="621"/>
        <end position="630"/>
    </location>
</feature>
<keyword evidence="1" id="KW-0880">Kelch repeat</keyword>
<feature type="domain" description="F5/8 type C" evidence="4">
    <location>
        <begin position="1"/>
        <end position="154"/>
    </location>
</feature>
<dbReference type="OrthoDB" id="10052615at2759"/>
<gene>
    <name evidence="5" type="ORF">SCHPADRAFT_267255</name>
</gene>
<dbReference type="InterPro" id="IPR000421">
    <property type="entry name" value="FA58C"/>
</dbReference>
<reference evidence="5 6" key="1">
    <citation type="submission" date="2015-04" db="EMBL/GenBank/DDBJ databases">
        <title>Complete genome sequence of Schizopora paradoxa KUC8140, a cosmopolitan wood degrader in East Asia.</title>
        <authorList>
            <consortium name="DOE Joint Genome Institute"/>
            <person name="Min B."/>
            <person name="Park H."/>
            <person name="Jang Y."/>
            <person name="Kim J.-J."/>
            <person name="Kim K.H."/>
            <person name="Pangilinan J."/>
            <person name="Lipzen A."/>
            <person name="Riley R."/>
            <person name="Grigoriev I.V."/>
            <person name="Spatafora J.W."/>
            <person name="Choi I.-G."/>
        </authorList>
    </citation>
    <scope>NUCLEOTIDE SEQUENCE [LARGE SCALE GENOMIC DNA]</scope>
    <source>
        <strain evidence="5 6">KUC8140</strain>
    </source>
</reference>
<evidence type="ECO:0000313" key="6">
    <source>
        <dbReference type="Proteomes" id="UP000053477"/>
    </source>
</evidence>
<proteinExistence type="predicted"/>
<dbReference type="EMBL" id="KQ085930">
    <property type="protein sequence ID" value="KLO15416.1"/>
    <property type="molecule type" value="Genomic_DNA"/>
</dbReference>
<dbReference type="SUPFAM" id="SSF117281">
    <property type="entry name" value="Kelch motif"/>
    <property type="match status" value="1"/>
</dbReference>
<dbReference type="SUPFAM" id="SSF49785">
    <property type="entry name" value="Galactose-binding domain-like"/>
    <property type="match status" value="1"/>
</dbReference>
<evidence type="ECO:0000313" key="5">
    <source>
        <dbReference type="EMBL" id="KLO15416.1"/>
    </source>
</evidence>
<organism evidence="5 6">
    <name type="scientific">Schizopora paradoxa</name>
    <dbReference type="NCBI Taxonomy" id="27342"/>
    <lineage>
        <taxon>Eukaryota</taxon>
        <taxon>Fungi</taxon>
        <taxon>Dikarya</taxon>
        <taxon>Basidiomycota</taxon>
        <taxon>Agaricomycotina</taxon>
        <taxon>Agaricomycetes</taxon>
        <taxon>Hymenochaetales</taxon>
        <taxon>Schizoporaceae</taxon>
        <taxon>Schizopora</taxon>
    </lineage>
</organism>
<feature type="region of interest" description="Disordered" evidence="3">
    <location>
        <begin position="612"/>
        <end position="653"/>
    </location>
</feature>
<dbReference type="InterPro" id="IPR015915">
    <property type="entry name" value="Kelch-typ_b-propeller"/>
</dbReference>
<dbReference type="FunCoup" id="A0A0H2SEG8">
    <property type="interactions" value="487"/>
</dbReference>
<dbReference type="InterPro" id="IPR052456">
    <property type="entry name" value="CTLH_complex_component"/>
</dbReference>
<name>A0A0H2SEG8_9AGAM</name>
<evidence type="ECO:0000256" key="2">
    <source>
        <dbReference type="ARBA" id="ARBA00022737"/>
    </source>
</evidence>
<dbReference type="STRING" id="27342.A0A0H2SEG8"/>
<dbReference type="InParanoid" id="A0A0H2SEG8"/>
<dbReference type="Proteomes" id="UP000053477">
    <property type="component" value="Unassembled WGS sequence"/>
</dbReference>
<dbReference type="AlphaFoldDB" id="A0A0H2SEG8"/>
<dbReference type="Gene3D" id="2.60.120.260">
    <property type="entry name" value="Galactose-binding domain-like"/>
    <property type="match status" value="1"/>
</dbReference>
<dbReference type="Pfam" id="PF06588">
    <property type="entry name" value="Muskelin_N"/>
    <property type="match status" value="1"/>
</dbReference>